<dbReference type="AlphaFoldDB" id="A0A6G0T3U5"/>
<dbReference type="GO" id="GO:0005634">
    <property type="term" value="C:nucleus"/>
    <property type="evidence" value="ECO:0007669"/>
    <property type="project" value="UniProtKB-SubCell"/>
</dbReference>
<feature type="domain" description="C2H2-type" evidence="11">
    <location>
        <begin position="176"/>
        <end position="203"/>
    </location>
</feature>
<evidence type="ECO:0000256" key="7">
    <source>
        <dbReference type="ARBA" id="ARBA00023163"/>
    </source>
</evidence>
<dbReference type="Pfam" id="PF13912">
    <property type="entry name" value="zf-C2H2_6"/>
    <property type="match status" value="1"/>
</dbReference>
<evidence type="ECO:0000256" key="3">
    <source>
        <dbReference type="ARBA" id="ARBA00022737"/>
    </source>
</evidence>
<keyword evidence="6" id="KW-0805">Transcription regulation</keyword>
<keyword evidence="5" id="KW-0862">Zinc</keyword>
<keyword evidence="8" id="KW-0539">Nucleus</keyword>
<dbReference type="OrthoDB" id="9451254at2759"/>
<dbReference type="PROSITE" id="PS50157">
    <property type="entry name" value="ZINC_FINGER_C2H2_2"/>
    <property type="match status" value="3"/>
</dbReference>
<dbReference type="EMBL" id="VYZN01000065">
    <property type="protein sequence ID" value="KAE9524591.1"/>
    <property type="molecule type" value="Genomic_DNA"/>
</dbReference>
<dbReference type="SMART" id="SM00355">
    <property type="entry name" value="ZnF_C2H2"/>
    <property type="match status" value="3"/>
</dbReference>
<protein>
    <recommendedName>
        <fullName evidence="11">C2H2-type domain-containing protein</fullName>
    </recommendedName>
</protein>
<dbReference type="Proteomes" id="UP000475862">
    <property type="component" value="Unassembled WGS sequence"/>
</dbReference>
<evidence type="ECO:0000256" key="2">
    <source>
        <dbReference type="ARBA" id="ARBA00022723"/>
    </source>
</evidence>
<feature type="domain" description="C2H2-type" evidence="11">
    <location>
        <begin position="232"/>
        <end position="252"/>
    </location>
</feature>
<dbReference type="FunFam" id="3.30.160.60:FF:000311">
    <property type="entry name" value="protein odd-skipped-related 2 isoform X1"/>
    <property type="match status" value="1"/>
</dbReference>
<evidence type="ECO:0000256" key="5">
    <source>
        <dbReference type="ARBA" id="ARBA00022833"/>
    </source>
</evidence>
<accession>A0A6G0T3U5</accession>
<comment type="subcellular location">
    <subcellularLocation>
        <location evidence="1">Nucleus</location>
    </subcellularLocation>
</comment>
<name>A0A6G0T3U5_APHGL</name>
<comment type="caution">
    <text evidence="12">The sequence shown here is derived from an EMBL/GenBank/DDBJ whole genome shotgun (WGS) entry which is preliminary data.</text>
</comment>
<dbReference type="Gene3D" id="3.30.160.60">
    <property type="entry name" value="Classic Zinc Finger"/>
    <property type="match status" value="3"/>
</dbReference>
<keyword evidence="13" id="KW-1185">Reference proteome</keyword>
<sequence length="313" mass="34368">MGARKNPPSPPPLISTLIGRSGGGGGGPRRRNRQSPDNGPPLTIDCRQSHPLAANRTIYPSTLEHITYTLTTSAEQSAVTRYPDQKTKTDTTTMMATGDSMKFAAARFGGTGGLLDCNFPSLYVDAVWARFRRHPGAFASGQIEGYARAVALSRNVQKQMAAITATTPGGKPKKRYICTYCDREFSKSYNLLIHVRTHTDERPYPCDVCGKAFRRQDHLRDHKYVHMKDKPFSCESCGKGFCQMRTLISHRKNAQCQWYQYQRHQAMATQISSAGTAGTVAAAAAAVASPETVRNANLTDFSIKTLLGISDDQ</sequence>
<dbReference type="PANTHER" id="PTHR14196">
    <property type="entry name" value="ODD-SKIPPED - RELATED"/>
    <property type="match status" value="1"/>
</dbReference>
<keyword evidence="7" id="KW-0804">Transcription</keyword>
<evidence type="ECO:0000313" key="12">
    <source>
        <dbReference type="EMBL" id="KAE9524591.1"/>
    </source>
</evidence>
<feature type="domain" description="C2H2-type" evidence="11">
    <location>
        <begin position="204"/>
        <end position="231"/>
    </location>
</feature>
<reference evidence="12 13" key="1">
    <citation type="submission" date="2019-08" db="EMBL/GenBank/DDBJ databases">
        <title>The genome of the soybean aphid Biotype 1, its phylome, world population structure and adaptation to the North American continent.</title>
        <authorList>
            <person name="Giordano R."/>
            <person name="Donthu R.K."/>
            <person name="Hernandez A.G."/>
            <person name="Wright C.L."/>
            <person name="Zimin A.V."/>
        </authorList>
    </citation>
    <scope>NUCLEOTIDE SEQUENCE [LARGE SCALE GENOMIC DNA]</scope>
    <source>
        <tissue evidence="12">Whole aphids</tissue>
    </source>
</reference>
<dbReference type="SUPFAM" id="SSF57667">
    <property type="entry name" value="beta-beta-alpha zinc fingers"/>
    <property type="match status" value="2"/>
</dbReference>
<dbReference type="Pfam" id="PF00096">
    <property type="entry name" value="zf-C2H2"/>
    <property type="match status" value="1"/>
</dbReference>
<evidence type="ECO:0000256" key="8">
    <source>
        <dbReference type="ARBA" id="ARBA00023242"/>
    </source>
</evidence>
<dbReference type="FunFam" id="3.30.160.60:FF:002571">
    <property type="entry name" value="Protein odd-skipped-related 2"/>
    <property type="match status" value="1"/>
</dbReference>
<evidence type="ECO:0000256" key="9">
    <source>
        <dbReference type="PROSITE-ProRule" id="PRU00042"/>
    </source>
</evidence>
<dbReference type="GO" id="GO:0000981">
    <property type="term" value="F:DNA-binding transcription factor activity, RNA polymerase II-specific"/>
    <property type="evidence" value="ECO:0007669"/>
    <property type="project" value="TreeGrafter"/>
</dbReference>
<dbReference type="InterPro" id="IPR013087">
    <property type="entry name" value="Znf_C2H2_type"/>
</dbReference>
<organism evidence="12 13">
    <name type="scientific">Aphis glycines</name>
    <name type="common">Soybean aphid</name>
    <dbReference type="NCBI Taxonomy" id="307491"/>
    <lineage>
        <taxon>Eukaryota</taxon>
        <taxon>Metazoa</taxon>
        <taxon>Ecdysozoa</taxon>
        <taxon>Arthropoda</taxon>
        <taxon>Hexapoda</taxon>
        <taxon>Insecta</taxon>
        <taxon>Pterygota</taxon>
        <taxon>Neoptera</taxon>
        <taxon>Paraneoptera</taxon>
        <taxon>Hemiptera</taxon>
        <taxon>Sternorrhyncha</taxon>
        <taxon>Aphidomorpha</taxon>
        <taxon>Aphidoidea</taxon>
        <taxon>Aphididae</taxon>
        <taxon>Aphidini</taxon>
        <taxon>Aphis</taxon>
        <taxon>Aphis</taxon>
    </lineage>
</organism>
<evidence type="ECO:0000256" key="1">
    <source>
        <dbReference type="ARBA" id="ARBA00004123"/>
    </source>
</evidence>
<evidence type="ECO:0000256" key="4">
    <source>
        <dbReference type="ARBA" id="ARBA00022771"/>
    </source>
</evidence>
<evidence type="ECO:0000256" key="10">
    <source>
        <dbReference type="SAM" id="MobiDB-lite"/>
    </source>
</evidence>
<keyword evidence="3" id="KW-0677">Repeat</keyword>
<dbReference type="InterPro" id="IPR036236">
    <property type="entry name" value="Znf_C2H2_sf"/>
</dbReference>
<evidence type="ECO:0000259" key="11">
    <source>
        <dbReference type="PROSITE" id="PS50157"/>
    </source>
</evidence>
<dbReference type="PROSITE" id="PS00028">
    <property type="entry name" value="ZINC_FINGER_C2H2_1"/>
    <property type="match status" value="2"/>
</dbReference>
<dbReference type="GO" id="GO:0008270">
    <property type="term" value="F:zinc ion binding"/>
    <property type="evidence" value="ECO:0007669"/>
    <property type="project" value="UniProtKB-KW"/>
</dbReference>
<dbReference type="PANTHER" id="PTHR14196:SF0">
    <property type="entry name" value="PROTEIN BOWEL"/>
    <property type="match status" value="1"/>
</dbReference>
<proteinExistence type="predicted"/>
<dbReference type="GO" id="GO:0000977">
    <property type="term" value="F:RNA polymerase II transcription regulatory region sequence-specific DNA binding"/>
    <property type="evidence" value="ECO:0007669"/>
    <property type="project" value="TreeGrafter"/>
</dbReference>
<keyword evidence="2" id="KW-0479">Metal-binding</keyword>
<evidence type="ECO:0000256" key="6">
    <source>
        <dbReference type="ARBA" id="ARBA00023015"/>
    </source>
</evidence>
<feature type="region of interest" description="Disordered" evidence="10">
    <location>
        <begin position="1"/>
        <end position="47"/>
    </location>
</feature>
<evidence type="ECO:0000313" key="13">
    <source>
        <dbReference type="Proteomes" id="UP000475862"/>
    </source>
</evidence>
<dbReference type="InterPro" id="IPR050717">
    <property type="entry name" value="C2H2-ZF_Transcription_Reg"/>
</dbReference>
<keyword evidence="4 9" id="KW-0863">Zinc-finger</keyword>
<gene>
    <name evidence="12" type="ORF">AGLY_014641</name>
</gene>